<keyword evidence="2 3" id="KW-0378">Hydrolase</keyword>
<sequence>MIWKRHSTLEQLNAMGEGNMVGLLDIRFEAITDDAIIATMPVDSRTHQPFGLLHGGASVVLAETLGSVAGYLCSEGEQKVVGLEVNANHIRSVRSGRVRGVCRALHIGARHQVWQIEISDQQGRLCCSSRLTTAVI</sequence>
<evidence type="ECO:0000313" key="8">
    <source>
        <dbReference type="Proteomes" id="UP000557483"/>
    </source>
</evidence>
<reference evidence="6" key="2">
    <citation type="submission" date="2017-08" db="EMBL/GenBank/DDBJ databases">
        <authorList>
            <person name="de Groot N.N."/>
        </authorList>
    </citation>
    <scope>NUCLEOTIDE SEQUENCE [LARGE SCALE GENOMIC DNA]</scope>
    <source>
        <strain evidence="6">06D021</strain>
    </source>
</reference>
<evidence type="ECO:0000259" key="4">
    <source>
        <dbReference type="Pfam" id="PF03061"/>
    </source>
</evidence>
<dbReference type="GO" id="GO:0061522">
    <property type="term" value="F:1,4-dihydroxy-2-naphthoyl-CoA thioesterase activity"/>
    <property type="evidence" value="ECO:0007669"/>
    <property type="project" value="UniProtKB-EC"/>
</dbReference>
<evidence type="ECO:0000313" key="6">
    <source>
        <dbReference type="EMBL" id="SNU36052.1"/>
    </source>
</evidence>
<accession>A0A285B587</accession>
<dbReference type="Gene3D" id="3.10.129.10">
    <property type="entry name" value="Hotdog Thioesterase"/>
    <property type="match status" value="1"/>
</dbReference>
<dbReference type="UniPathway" id="UPA01057">
    <property type="reaction ID" value="UER01033"/>
</dbReference>
<dbReference type="CDD" id="cd03443">
    <property type="entry name" value="PaaI_thioesterase"/>
    <property type="match status" value="1"/>
</dbReference>
<evidence type="ECO:0000313" key="5">
    <source>
        <dbReference type="EMBL" id="MBA8126300.1"/>
    </source>
</evidence>
<dbReference type="GO" id="GO:0009234">
    <property type="term" value="P:menaquinone biosynthetic process"/>
    <property type="evidence" value="ECO:0007669"/>
    <property type="project" value="UniProtKB-UniRule"/>
</dbReference>
<dbReference type="Pfam" id="PF03061">
    <property type="entry name" value="4HBT"/>
    <property type="match status" value="1"/>
</dbReference>
<dbReference type="EMBL" id="JABXRN010000001">
    <property type="protein sequence ID" value="MBA8126300.1"/>
    <property type="molecule type" value="Genomic_DNA"/>
</dbReference>
<organism evidence="6 7">
    <name type="scientific">Klebsiella grimontii</name>
    <dbReference type="NCBI Taxonomy" id="2058152"/>
    <lineage>
        <taxon>Bacteria</taxon>
        <taxon>Pseudomonadati</taxon>
        <taxon>Pseudomonadota</taxon>
        <taxon>Gammaproteobacteria</taxon>
        <taxon>Enterobacterales</taxon>
        <taxon>Enterobacteriaceae</taxon>
        <taxon>Klebsiella/Raoultella group</taxon>
        <taxon>Klebsiella</taxon>
    </lineage>
</organism>
<dbReference type="RefSeq" id="WP_064342832.1">
    <property type="nucleotide sequence ID" value="NZ_CABGLA010000001.1"/>
</dbReference>
<evidence type="ECO:0000256" key="3">
    <source>
        <dbReference type="HAMAP-Rule" id="MF_01936"/>
    </source>
</evidence>
<evidence type="ECO:0000313" key="7">
    <source>
        <dbReference type="Proteomes" id="UP000220639"/>
    </source>
</evidence>
<dbReference type="NCBIfam" id="NF007631">
    <property type="entry name" value="PRK10293.1"/>
    <property type="match status" value="1"/>
</dbReference>
<dbReference type="UniPathway" id="UPA00079"/>
<feature type="binding site" evidence="3">
    <location>
        <begin position="89"/>
        <end position="92"/>
    </location>
    <ligand>
        <name>substrate</name>
    </ligand>
</feature>
<dbReference type="SUPFAM" id="SSF54637">
    <property type="entry name" value="Thioesterase/thiol ester dehydrase-isomerase"/>
    <property type="match status" value="1"/>
</dbReference>
<dbReference type="PANTHER" id="PTHR43240:SF5">
    <property type="entry name" value="1,4-DIHYDROXY-2-NAPHTHOYL-COA THIOESTERASE 1"/>
    <property type="match status" value="1"/>
</dbReference>
<reference evidence="7" key="1">
    <citation type="submission" date="2017-08" db="EMBL/GenBank/DDBJ databases">
        <authorList>
            <person name="Brisse S."/>
        </authorList>
    </citation>
    <scope>NUCLEOTIDE SEQUENCE [LARGE SCALE GENOMIC DNA]</scope>
    <source>
        <strain evidence="7">06D021</strain>
    </source>
</reference>
<comment type="catalytic activity">
    <reaction evidence="3">
        <text>1,4-dihydroxy-2-naphthoyl-CoA + H2O = 1,4-dihydroxy-2-naphthoate + CoA + H(+)</text>
        <dbReference type="Rhea" id="RHEA:26309"/>
        <dbReference type="ChEBI" id="CHEBI:11173"/>
        <dbReference type="ChEBI" id="CHEBI:15377"/>
        <dbReference type="ChEBI" id="CHEBI:15378"/>
        <dbReference type="ChEBI" id="CHEBI:57287"/>
        <dbReference type="ChEBI" id="CHEBI:58897"/>
        <dbReference type="EC" id="3.1.2.28"/>
    </reaction>
</comment>
<dbReference type="InterPro" id="IPR029069">
    <property type="entry name" value="HotDog_dom_sf"/>
</dbReference>
<comment type="pathway">
    <text evidence="3">Quinol/quinone metabolism; 1,4-dihydroxy-2-naphthoate biosynthesis; 1,4-dihydroxy-2-naphthoate from chorismate: step 7/7.</text>
</comment>
<dbReference type="HAMAP" id="MF_01936">
    <property type="entry name" value="MenI"/>
    <property type="match status" value="1"/>
</dbReference>
<reference evidence="5 8" key="3">
    <citation type="submission" date="2020-06" db="EMBL/GenBank/DDBJ databases">
        <title>REHAB project genomes.</title>
        <authorList>
            <person name="Shaw L.P."/>
        </authorList>
    </citation>
    <scope>NUCLEOTIDE SEQUENCE [LARGE SCALE GENOMIC DNA]</scope>
    <source>
        <strain evidence="5 8">RHBSTW-00092</strain>
    </source>
</reference>
<dbReference type="InterPro" id="IPR030863">
    <property type="entry name" value="MenI"/>
</dbReference>
<dbReference type="GO" id="GO:0005829">
    <property type="term" value="C:cytosol"/>
    <property type="evidence" value="ECO:0007669"/>
    <property type="project" value="TreeGrafter"/>
</dbReference>
<name>A0A285B587_9ENTR</name>
<keyword evidence="3" id="KW-0474">Menaquinone biosynthesis</keyword>
<feature type="binding site" evidence="3">
    <location>
        <position position="82"/>
    </location>
    <ligand>
        <name>substrate</name>
    </ligand>
</feature>
<feature type="domain" description="Thioesterase" evidence="4">
    <location>
        <begin position="50"/>
        <end position="127"/>
    </location>
</feature>
<comment type="caution">
    <text evidence="3">Lacks conserved residue(s) required for the propagation of feature annotation.</text>
</comment>
<comment type="similarity">
    <text evidence="1 3">Belongs to the thioesterase PaaI family.</text>
</comment>
<dbReference type="FunFam" id="3.10.129.10:FF:000002">
    <property type="entry name" value="1,4-dihydroxy-2-naphthoyl-CoA hydrolase"/>
    <property type="match status" value="1"/>
</dbReference>
<evidence type="ECO:0000256" key="2">
    <source>
        <dbReference type="ARBA" id="ARBA00022801"/>
    </source>
</evidence>
<dbReference type="Proteomes" id="UP000557483">
    <property type="component" value="Unassembled WGS sequence"/>
</dbReference>
<dbReference type="PANTHER" id="PTHR43240">
    <property type="entry name" value="1,4-DIHYDROXY-2-NAPHTHOYL-COA THIOESTERASE 1"/>
    <property type="match status" value="1"/>
</dbReference>
<feature type="active site" description="Nucleophile or proton acceptor" evidence="3">
    <location>
        <position position="63"/>
    </location>
</feature>
<evidence type="ECO:0000256" key="1">
    <source>
        <dbReference type="ARBA" id="ARBA00008324"/>
    </source>
</evidence>
<gene>
    <name evidence="6" type="primary">ydiI</name>
    <name evidence="3 5" type="synonym">menI</name>
    <name evidence="5" type="ORF">HV064_20695</name>
    <name evidence="6" type="ORF">KOSB73_260776</name>
</gene>
<dbReference type="Proteomes" id="UP000220639">
    <property type="component" value="Unassembled WGS sequence"/>
</dbReference>
<dbReference type="InterPro" id="IPR003736">
    <property type="entry name" value="PAAI_dom"/>
</dbReference>
<proteinExistence type="inferred from homology"/>
<protein>
    <recommendedName>
        <fullName evidence="3">1,4-dihydroxy-2-naphthoyl-CoA hydrolase</fullName>
        <shortName evidence="3">DHNA-CoA hydrolase</shortName>
        <ecNumber evidence="3">3.1.2.28</ecNumber>
    </recommendedName>
    <alternativeName>
        <fullName evidence="3">DHNA-CoA thioesterase</fullName>
    </alternativeName>
</protein>
<dbReference type="InterPro" id="IPR006683">
    <property type="entry name" value="Thioestr_dom"/>
</dbReference>
<comment type="pathway">
    <text evidence="3">Quinol/quinone metabolism; menaquinone biosynthesis.</text>
</comment>
<comment type="function">
    <text evidence="3">Catalyzes the hydrolysis of 1,4-dihydroxy-2-naphthoyl-CoA (DHNA-CoA) to 1,4-dihydroxy-2-naphthoate (DHNA).</text>
</comment>
<dbReference type="AlphaFoldDB" id="A0A285B587"/>
<dbReference type="EMBL" id="FZTC01000019">
    <property type="protein sequence ID" value="SNU36052.1"/>
    <property type="molecule type" value="Genomic_DNA"/>
</dbReference>
<dbReference type="NCBIfam" id="TIGR00369">
    <property type="entry name" value="unchar_dom_1"/>
    <property type="match status" value="1"/>
</dbReference>
<comment type="subunit">
    <text evidence="3">Homotetramer. Dimer of dimers.</text>
</comment>
<dbReference type="EC" id="3.1.2.28" evidence="3"/>